<protein>
    <submittedName>
        <fullName evidence="1">Uncharacterized protein</fullName>
    </submittedName>
</protein>
<evidence type="ECO:0000313" key="1">
    <source>
        <dbReference type="EMBL" id="AJG18971.1"/>
    </source>
</evidence>
<dbReference type="KEGG" id="cbw:RR42_m1573"/>
<sequence>MPYAQRGDVFRDGIPVADVIQTWLDVSAHLARGAEQAAELEHGILANAVEESA</sequence>
<evidence type="ECO:0000313" key="2">
    <source>
        <dbReference type="Proteomes" id="UP000031843"/>
    </source>
</evidence>
<dbReference type="STRING" id="68895.RR42_m1573"/>
<reference evidence="1 2" key="1">
    <citation type="journal article" date="2015" name="Genome Announc.">
        <title>Complete Genome Sequence of Cupriavidus basilensis 4G11, Isolated from the Oak Ridge Field Research Center Site.</title>
        <authorList>
            <person name="Ray J."/>
            <person name="Waters R.J."/>
            <person name="Skerker J.M."/>
            <person name="Kuehl J.V."/>
            <person name="Price M.N."/>
            <person name="Huang J."/>
            <person name="Chakraborty R."/>
            <person name="Arkin A.P."/>
            <person name="Deutschbauer A."/>
        </authorList>
    </citation>
    <scope>NUCLEOTIDE SEQUENCE [LARGE SCALE GENOMIC DNA]</scope>
    <source>
        <strain evidence="1">4G11</strain>
    </source>
</reference>
<proteinExistence type="predicted"/>
<accession>A0A0C4YDX4</accession>
<keyword evidence="2" id="KW-1185">Reference proteome</keyword>
<dbReference type="AlphaFoldDB" id="A0A0C4YDX4"/>
<gene>
    <name evidence="1" type="ORF">RR42_m1573</name>
</gene>
<dbReference type="EMBL" id="CP010536">
    <property type="protein sequence ID" value="AJG18971.1"/>
    <property type="molecule type" value="Genomic_DNA"/>
</dbReference>
<dbReference type="Proteomes" id="UP000031843">
    <property type="component" value="Chromosome main"/>
</dbReference>
<dbReference type="RefSeq" id="WP_236701993.1">
    <property type="nucleotide sequence ID" value="NZ_CP010536.1"/>
</dbReference>
<organism evidence="1 2">
    <name type="scientific">Cupriavidus basilensis</name>
    <dbReference type="NCBI Taxonomy" id="68895"/>
    <lineage>
        <taxon>Bacteria</taxon>
        <taxon>Pseudomonadati</taxon>
        <taxon>Pseudomonadota</taxon>
        <taxon>Betaproteobacteria</taxon>
        <taxon>Burkholderiales</taxon>
        <taxon>Burkholderiaceae</taxon>
        <taxon>Cupriavidus</taxon>
    </lineage>
</organism>
<name>A0A0C4YDX4_9BURK</name>